<sequence length="57" mass="5995">MKFYEISGLVPAGFETDSAATARRVAADALGSGAAKRVEIRDSNGEIILDISDPDEP</sequence>
<dbReference type="RefSeq" id="WP_166410463.1">
    <property type="nucleotide sequence ID" value="NZ_CP049869.1"/>
</dbReference>
<evidence type="ECO:0008006" key="3">
    <source>
        <dbReference type="Google" id="ProtNLM"/>
    </source>
</evidence>
<organism evidence="1 2">
    <name type="scientific">Sphingomonas piscis</name>
    <dbReference type="NCBI Taxonomy" id="2714943"/>
    <lineage>
        <taxon>Bacteria</taxon>
        <taxon>Pseudomonadati</taxon>
        <taxon>Pseudomonadota</taxon>
        <taxon>Alphaproteobacteria</taxon>
        <taxon>Sphingomonadales</taxon>
        <taxon>Sphingomonadaceae</taxon>
        <taxon>Sphingomonas</taxon>
    </lineage>
</organism>
<dbReference type="AlphaFoldDB" id="A0A6G7YMU7"/>
<keyword evidence="2" id="KW-1185">Reference proteome</keyword>
<evidence type="ECO:0000313" key="1">
    <source>
        <dbReference type="EMBL" id="QIK78069.1"/>
    </source>
</evidence>
<protein>
    <recommendedName>
        <fullName evidence="3">DUF2188 domain-containing protein</fullName>
    </recommendedName>
</protein>
<dbReference type="EMBL" id="CP049869">
    <property type="protein sequence ID" value="QIK78069.1"/>
    <property type="molecule type" value="Genomic_DNA"/>
</dbReference>
<evidence type="ECO:0000313" key="2">
    <source>
        <dbReference type="Proteomes" id="UP000503222"/>
    </source>
</evidence>
<proteinExistence type="predicted"/>
<reference evidence="1 2" key="1">
    <citation type="submission" date="2020-03" db="EMBL/GenBank/DDBJ databases">
        <title>Sphingomonas sp. nov., isolated from fish.</title>
        <authorList>
            <person name="Hyun D.-W."/>
            <person name="Bae J.-W."/>
        </authorList>
    </citation>
    <scope>NUCLEOTIDE SEQUENCE [LARGE SCALE GENOMIC DNA]</scope>
    <source>
        <strain evidence="1 2">HDW15B</strain>
    </source>
</reference>
<name>A0A6G7YMU7_9SPHN</name>
<dbReference type="Proteomes" id="UP000503222">
    <property type="component" value="Chromosome"/>
</dbReference>
<gene>
    <name evidence="1" type="ORF">G7077_03225</name>
</gene>
<dbReference type="KEGG" id="spii:G7077_03225"/>
<accession>A0A6G7YMU7</accession>